<dbReference type="Proteomes" id="UP000019460">
    <property type="component" value="Unassembled WGS sequence"/>
</dbReference>
<organism evidence="2 3">
    <name type="scientific">Imhoffiella purpurea</name>
    <dbReference type="NCBI Taxonomy" id="1249627"/>
    <lineage>
        <taxon>Bacteria</taxon>
        <taxon>Pseudomonadati</taxon>
        <taxon>Pseudomonadota</taxon>
        <taxon>Gammaproteobacteria</taxon>
        <taxon>Chromatiales</taxon>
        <taxon>Chromatiaceae</taxon>
        <taxon>Imhoffiella</taxon>
    </lineage>
</organism>
<sequence>MTDLTVARFTGGAVAPHVPSLAELRIRVFREWPYLYDGDMEYEEGYLETYSRSAESLFVLVFDGGRIVGASTGLPMADETEDFKRPFLERGHDPERIFYFGESVLLPEYRGRGIGVRFFAEREDYARRLGRFGHTAFCGVQRPSDHPRRPPDYVPLDDFWTRRGYVKHPELSTTFTWKDLDETAQSPKPMTFWLKALEPAGGA</sequence>
<comment type="caution">
    <text evidence="2">The sequence shown here is derived from an EMBL/GenBank/DDBJ whole genome shotgun (WGS) entry which is preliminary data.</text>
</comment>
<dbReference type="AlphaFoldDB" id="W9V8Z7"/>
<gene>
    <name evidence="2" type="ORF">D779_0763</name>
</gene>
<dbReference type="Pfam" id="PF00583">
    <property type="entry name" value="Acetyltransf_1"/>
    <property type="match status" value="1"/>
</dbReference>
<feature type="domain" description="N-acetyltransferase" evidence="1">
    <location>
        <begin position="16"/>
        <end position="195"/>
    </location>
</feature>
<keyword evidence="2" id="KW-0808">Transferase</keyword>
<dbReference type="GO" id="GO:0016747">
    <property type="term" value="F:acyltransferase activity, transferring groups other than amino-acyl groups"/>
    <property type="evidence" value="ECO:0007669"/>
    <property type="project" value="InterPro"/>
</dbReference>
<evidence type="ECO:0000313" key="3">
    <source>
        <dbReference type="Proteomes" id="UP000019460"/>
    </source>
</evidence>
<evidence type="ECO:0000313" key="2">
    <source>
        <dbReference type="EMBL" id="EXJ15899.1"/>
    </source>
</evidence>
<accession>W9V8Z7</accession>
<dbReference type="EMBL" id="AONC01000018">
    <property type="protein sequence ID" value="EXJ15899.1"/>
    <property type="molecule type" value="Genomic_DNA"/>
</dbReference>
<dbReference type="OrthoDB" id="187903at2"/>
<dbReference type="Gene3D" id="3.40.630.30">
    <property type="match status" value="1"/>
</dbReference>
<dbReference type="RefSeq" id="WP_043751327.1">
    <property type="nucleotide sequence ID" value="NZ_AONC01000018.1"/>
</dbReference>
<name>W9V8Z7_9GAMM</name>
<protein>
    <submittedName>
        <fullName evidence="2">Histone acetyltransferase HPA2</fullName>
    </submittedName>
</protein>
<dbReference type="SUPFAM" id="SSF55729">
    <property type="entry name" value="Acyl-CoA N-acyltransferases (Nat)"/>
    <property type="match status" value="1"/>
</dbReference>
<dbReference type="PROSITE" id="PS51186">
    <property type="entry name" value="GNAT"/>
    <property type="match status" value="1"/>
</dbReference>
<dbReference type="CDD" id="cd04301">
    <property type="entry name" value="NAT_SF"/>
    <property type="match status" value="1"/>
</dbReference>
<evidence type="ECO:0000259" key="1">
    <source>
        <dbReference type="PROSITE" id="PS51186"/>
    </source>
</evidence>
<dbReference type="PATRIC" id="fig|1249627.3.peg.1337"/>
<proteinExistence type="predicted"/>
<dbReference type="InterPro" id="IPR016181">
    <property type="entry name" value="Acyl_CoA_acyltransferase"/>
</dbReference>
<dbReference type="InterPro" id="IPR000182">
    <property type="entry name" value="GNAT_dom"/>
</dbReference>
<dbReference type="STRING" id="1249627.D779_0763"/>
<reference evidence="2 3" key="1">
    <citation type="submission" date="2012-11" db="EMBL/GenBank/DDBJ databases">
        <title>Genome assembly of Thiorhodococcus sp. AK35.</title>
        <authorList>
            <person name="Nupur N."/>
            <person name="Khatri I."/>
            <person name="Subramanian S."/>
            <person name="Pinnaka A."/>
        </authorList>
    </citation>
    <scope>NUCLEOTIDE SEQUENCE [LARGE SCALE GENOMIC DNA]</scope>
    <source>
        <strain evidence="2 3">AK35</strain>
    </source>
</reference>
<dbReference type="eggNOG" id="COG0454">
    <property type="taxonomic scope" value="Bacteria"/>
</dbReference>
<keyword evidence="3" id="KW-1185">Reference proteome</keyword>